<dbReference type="OrthoDB" id="270624at2759"/>
<dbReference type="SUPFAM" id="SSF50978">
    <property type="entry name" value="WD40 repeat-like"/>
    <property type="match status" value="1"/>
</dbReference>
<accession>A0A1E4T8V5</accession>
<dbReference type="PANTHER" id="PTHR14091:SF0">
    <property type="entry name" value="PERIODIC TRYPTOPHAN PROTEIN 1 HOMOLOG"/>
    <property type="match status" value="1"/>
</dbReference>
<feature type="repeat" description="WD" evidence="4">
    <location>
        <begin position="273"/>
        <end position="315"/>
    </location>
</feature>
<dbReference type="GO" id="GO:0006364">
    <property type="term" value="P:rRNA processing"/>
    <property type="evidence" value="ECO:0007669"/>
    <property type="project" value="InterPro"/>
</dbReference>
<dbReference type="Gene3D" id="2.130.10.10">
    <property type="entry name" value="YVTN repeat-like/Quinoprotein amine dehydrogenase"/>
    <property type="match status" value="2"/>
</dbReference>
<dbReference type="InterPro" id="IPR044285">
    <property type="entry name" value="PWP1"/>
</dbReference>
<name>A0A1E4T8V5_9ASCO</name>
<dbReference type="InterPro" id="IPR019775">
    <property type="entry name" value="WD40_repeat_CS"/>
</dbReference>
<feature type="region of interest" description="Disordered" evidence="5">
    <location>
        <begin position="547"/>
        <end position="568"/>
    </location>
</feature>
<keyword evidence="1" id="KW-0597">Phosphoprotein</keyword>
<dbReference type="PROSITE" id="PS00678">
    <property type="entry name" value="WD_REPEATS_1"/>
    <property type="match status" value="1"/>
</dbReference>
<dbReference type="STRING" id="983967.A0A1E4T8V5"/>
<dbReference type="SMART" id="SM00320">
    <property type="entry name" value="WD40"/>
    <property type="match status" value="6"/>
</dbReference>
<dbReference type="InterPro" id="IPR001680">
    <property type="entry name" value="WD40_rpt"/>
</dbReference>
<keyword evidence="2 4" id="KW-0853">WD repeat</keyword>
<evidence type="ECO:0000256" key="4">
    <source>
        <dbReference type="PROSITE-ProRule" id="PRU00221"/>
    </source>
</evidence>
<feature type="compositionally biased region" description="Basic residues" evidence="5">
    <location>
        <begin position="257"/>
        <end position="268"/>
    </location>
</feature>
<evidence type="ECO:0000313" key="6">
    <source>
        <dbReference type="EMBL" id="ODV88190.1"/>
    </source>
</evidence>
<dbReference type="Proteomes" id="UP000094801">
    <property type="component" value="Unassembled WGS sequence"/>
</dbReference>
<dbReference type="Pfam" id="PF00400">
    <property type="entry name" value="WD40"/>
    <property type="match status" value="2"/>
</dbReference>
<keyword evidence="3" id="KW-0677">Repeat</keyword>
<dbReference type="PROSITE" id="PS50082">
    <property type="entry name" value="WD_REPEATS_2"/>
    <property type="match status" value="1"/>
</dbReference>
<dbReference type="InterPro" id="IPR036322">
    <property type="entry name" value="WD40_repeat_dom_sf"/>
</dbReference>
<evidence type="ECO:0000313" key="7">
    <source>
        <dbReference type="Proteomes" id="UP000094801"/>
    </source>
</evidence>
<dbReference type="PROSITE" id="PS50294">
    <property type="entry name" value="WD_REPEATS_REGION"/>
    <property type="match status" value="1"/>
</dbReference>
<evidence type="ECO:0000256" key="2">
    <source>
        <dbReference type="ARBA" id="ARBA00022574"/>
    </source>
</evidence>
<keyword evidence="7" id="KW-1185">Reference proteome</keyword>
<proteinExistence type="predicted"/>
<dbReference type="InterPro" id="IPR015943">
    <property type="entry name" value="WD40/YVTN_repeat-like_dom_sf"/>
</dbReference>
<feature type="region of interest" description="Disordered" evidence="5">
    <location>
        <begin position="253"/>
        <end position="275"/>
    </location>
</feature>
<dbReference type="EMBL" id="KV453847">
    <property type="protein sequence ID" value="ODV88190.1"/>
    <property type="molecule type" value="Genomic_DNA"/>
</dbReference>
<evidence type="ECO:0000256" key="1">
    <source>
        <dbReference type="ARBA" id="ARBA00022553"/>
    </source>
</evidence>
<dbReference type="AlphaFoldDB" id="A0A1E4T8V5"/>
<protein>
    <submittedName>
        <fullName evidence="6">Uncharacterized protein</fullName>
    </submittedName>
</protein>
<evidence type="ECO:0000256" key="5">
    <source>
        <dbReference type="SAM" id="MobiDB-lite"/>
    </source>
</evidence>
<organism evidence="6 7">
    <name type="scientific">[Candida] arabinofermentans NRRL YB-2248</name>
    <dbReference type="NCBI Taxonomy" id="983967"/>
    <lineage>
        <taxon>Eukaryota</taxon>
        <taxon>Fungi</taxon>
        <taxon>Dikarya</taxon>
        <taxon>Ascomycota</taxon>
        <taxon>Saccharomycotina</taxon>
        <taxon>Pichiomycetes</taxon>
        <taxon>Pichiales</taxon>
        <taxon>Pichiaceae</taxon>
        <taxon>Ogataea</taxon>
        <taxon>Ogataea/Candida clade</taxon>
    </lineage>
</organism>
<dbReference type="PANTHER" id="PTHR14091">
    <property type="entry name" value="PERIODIC TRYPTOPHAN PROTEIN 1"/>
    <property type="match status" value="1"/>
</dbReference>
<reference evidence="7" key="1">
    <citation type="submission" date="2016-04" db="EMBL/GenBank/DDBJ databases">
        <title>Comparative genomics of biotechnologically important yeasts.</title>
        <authorList>
            <consortium name="DOE Joint Genome Institute"/>
            <person name="Riley R."/>
            <person name="Haridas S."/>
            <person name="Wolfe K.H."/>
            <person name="Lopes M.R."/>
            <person name="Hittinger C.T."/>
            <person name="Goker M."/>
            <person name="Salamov A."/>
            <person name="Wisecaver J."/>
            <person name="Long T.M."/>
            <person name="Aerts A.L."/>
            <person name="Barry K."/>
            <person name="Choi C."/>
            <person name="Clum A."/>
            <person name="Coughlan A.Y."/>
            <person name="Deshpande S."/>
            <person name="Douglass A.P."/>
            <person name="Hanson S.J."/>
            <person name="Klenk H.-P."/>
            <person name="Labutti K."/>
            <person name="Lapidus A."/>
            <person name="Lindquist E."/>
            <person name="Lipzen A."/>
            <person name="Meier-Kolthoff J.P."/>
            <person name="Ohm R.A."/>
            <person name="Otillar R.P."/>
            <person name="Pangilinan J."/>
            <person name="Peng Y."/>
            <person name="Rokas A."/>
            <person name="Rosa C.A."/>
            <person name="Scheuner C."/>
            <person name="Sibirny A.A."/>
            <person name="Slot J.C."/>
            <person name="Stielow J.B."/>
            <person name="Sun H."/>
            <person name="Kurtzman C.P."/>
            <person name="Blackwell M."/>
            <person name="Grigoriev I.V."/>
            <person name="Jeffries T.W."/>
        </authorList>
    </citation>
    <scope>NUCLEOTIDE SEQUENCE [LARGE SCALE GENOMIC DNA]</scope>
    <source>
        <strain evidence="7">NRRL YB-2248</strain>
    </source>
</reference>
<evidence type="ECO:0000256" key="3">
    <source>
        <dbReference type="ARBA" id="ARBA00022737"/>
    </source>
</evidence>
<feature type="compositionally biased region" description="Acidic residues" evidence="5">
    <location>
        <begin position="553"/>
        <end position="568"/>
    </location>
</feature>
<dbReference type="GO" id="GO:0005634">
    <property type="term" value="C:nucleus"/>
    <property type="evidence" value="ECO:0007669"/>
    <property type="project" value="TreeGrafter"/>
</dbReference>
<sequence>MISASCWVPRGFASEFPEKYELDEEEMARIEEMANLQIAGAKSDLNEAEEQANINTTNLKTEIEQDDDLKEYDLENYDNDPVDENGEPITMFPGLSNTAATYHKKNDEGDHYISLPTEKDVAEEKAEMQVYPTDNMILATRTEDDVSYLDVYIYDDGAGAPMGAEEEDGDKLDNDVARGFVRENNLYIHHDLMLPSFPLCVEWMSFKPNGLNDESNVGNFAAVGTFDPTIEIWNLDSIDKAFPDAILGENEFENNKKKSKKNKKKGKSNTHVTTHHTDAVLSLSHNKTFRNVLASTSADSTVKLWDLTNCKVARSMNSIHQGKHVSSSQWFQDASGIDNGSILLTGGYDSYCCVSDVRISEESSMSQKYKVGHSSGEEIEAVKWASNGSSIFYAGTDQGNVYCFDAKVQNKPLWTLHAHDSGISTLESNSFVNDVLVTGAMGEKAIKLWKVDGGDKGKGPSMVLSRDFGCGNVLSTSFAPDIEVAGNLVIGGANSGLKMWDCFSNRSVRSSFKTQLRDLQIRAREDAKKLGRASRIARKYNENYSETVMEAEMGADDDEDEDEDEELE</sequence>
<gene>
    <name evidence="6" type="ORF">CANARDRAFT_228902</name>
</gene>